<dbReference type="Gene3D" id="2.60.120.40">
    <property type="match status" value="1"/>
</dbReference>
<keyword evidence="8" id="KW-1185">Reference proteome</keyword>
<keyword evidence="3" id="KW-0272">Extracellular matrix</keyword>
<keyword evidence="2" id="KW-0964">Secreted</keyword>
<organism evidence="7 8">
    <name type="scientific">Denticeps clupeoides</name>
    <name type="common">denticle herring</name>
    <dbReference type="NCBI Taxonomy" id="299321"/>
    <lineage>
        <taxon>Eukaryota</taxon>
        <taxon>Metazoa</taxon>
        <taxon>Chordata</taxon>
        <taxon>Craniata</taxon>
        <taxon>Vertebrata</taxon>
        <taxon>Euteleostomi</taxon>
        <taxon>Actinopterygii</taxon>
        <taxon>Neopterygii</taxon>
        <taxon>Teleostei</taxon>
        <taxon>Clupei</taxon>
        <taxon>Clupeiformes</taxon>
        <taxon>Denticipitoidei</taxon>
        <taxon>Denticipitidae</taxon>
        <taxon>Denticeps</taxon>
    </lineage>
</organism>
<dbReference type="SMART" id="SM00110">
    <property type="entry name" value="C1Q"/>
    <property type="match status" value="1"/>
</dbReference>
<reference evidence="7" key="3">
    <citation type="submission" date="2025-09" db="UniProtKB">
        <authorList>
            <consortium name="Ensembl"/>
        </authorList>
    </citation>
    <scope>IDENTIFICATION</scope>
</reference>
<keyword evidence="4" id="KW-0732">Signal</keyword>
<accession>A0AAY4AU34</accession>
<evidence type="ECO:0000313" key="8">
    <source>
        <dbReference type="Proteomes" id="UP000694580"/>
    </source>
</evidence>
<dbReference type="AlphaFoldDB" id="A0AAY4AU34"/>
<dbReference type="PRINTS" id="PR00007">
    <property type="entry name" value="COMPLEMNTC1Q"/>
</dbReference>
<evidence type="ECO:0000256" key="2">
    <source>
        <dbReference type="ARBA" id="ARBA00022525"/>
    </source>
</evidence>
<dbReference type="PANTHER" id="PTHR15427">
    <property type="entry name" value="EMILIN ELASTIN MICROFIBRIL INTERFACE-LOCATED PROTEIN ELASTIN MICROFIBRIL INTERFACER"/>
    <property type="match status" value="1"/>
</dbReference>
<feature type="region of interest" description="Disordered" evidence="5">
    <location>
        <begin position="61"/>
        <end position="172"/>
    </location>
</feature>
<evidence type="ECO:0000259" key="6">
    <source>
        <dbReference type="PROSITE" id="PS50871"/>
    </source>
</evidence>
<dbReference type="Pfam" id="PF00386">
    <property type="entry name" value="C1q"/>
    <property type="match status" value="1"/>
</dbReference>
<dbReference type="GeneTree" id="ENSGT00940000155435"/>
<gene>
    <name evidence="7" type="primary">SSBP2</name>
</gene>
<dbReference type="PANTHER" id="PTHR15427:SF54">
    <property type="entry name" value="C1Q DOMAIN-CONTAINING PROTEIN"/>
    <property type="match status" value="1"/>
</dbReference>
<dbReference type="InterPro" id="IPR008160">
    <property type="entry name" value="Collagen"/>
</dbReference>
<evidence type="ECO:0000313" key="7">
    <source>
        <dbReference type="Ensembl" id="ENSDCDP00010012318.1"/>
    </source>
</evidence>
<evidence type="ECO:0000256" key="1">
    <source>
        <dbReference type="ARBA" id="ARBA00004498"/>
    </source>
</evidence>
<sequence length="289" mass="30639">MPDGLPVPIAKSGDQLLPPDYYPMDPDLSMLNASRAGNFSVVSLPGPEMAYCDMLLELPVPPPASDKGHQGSDGPQGELGPQGEPGVCPERCDFFRGLPGHSGMPGPSGLRGLPGTQGEPGPKGEKGDLGHIGLPGGRGADGPKGDRGTGPQGTTGTMGPFSATLGSSNPSSDMPVPFNRIVYNIQQNYNPNGIYTAPINGTYIFSYNLAINSKPLKVGLFQNFLPIVRSTAMTLGSTTNQQVVLHLKMGDMVWIQVKDNQYNGIYTSSECNSIFSGLLLYPDSWYSRH</sequence>
<evidence type="ECO:0000256" key="4">
    <source>
        <dbReference type="ARBA" id="ARBA00022729"/>
    </source>
</evidence>
<dbReference type="Ensembl" id="ENSDCDT00010012912.1">
    <property type="protein sequence ID" value="ENSDCDP00010012318.1"/>
    <property type="gene ID" value="ENSDCDG00010005510.1"/>
</dbReference>
<dbReference type="PROSITE" id="PS50871">
    <property type="entry name" value="C1Q"/>
    <property type="match status" value="1"/>
</dbReference>
<dbReference type="Pfam" id="PF01391">
    <property type="entry name" value="Collagen"/>
    <property type="match status" value="1"/>
</dbReference>
<evidence type="ECO:0000256" key="3">
    <source>
        <dbReference type="ARBA" id="ARBA00022530"/>
    </source>
</evidence>
<dbReference type="InterPro" id="IPR050392">
    <property type="entry name" value="Collagen/C1q_domain"/>
</dbReference>
<dbReference type="Proteomes" id="UP000694580">
    <property type="component" value="Chromosome 4"/>
</dbReference>
<protein>
    <recommendedName>
        <fullName evidence="6">C1q domain-containing protein</fullName>
    </recommendedName>
</protein>
<name>A0AAY4AU34_9TELE</name>
<feature type="compositionally biased region" description="Low complexity" evidence="5">
    <location>
        <begin position="75"/>
        <end position="86"/>
    </location>
</feature>
<evidence type="ECO:0000256" key="5">
    <source>
        <dbReference type="SAM" id="MobiDB-lite"/>
    </source>
</evidence>
<dbReference type="SUPFAM" id="SSF49842">
    <property type="entry name" value="TNF-like"/>
    <property type="match status" value="1"/>
</dbReference>
<dbReference type="InterPro" id="IPR001073">
    <property type="entry name" value="C1q_dom"/>
</dbReference>
<comment type="subcellular location">
    <subcellularLocation>
        <location evidence="1">Secreted</location>
        <location evidence="1">Extracellular space</location>
        <location evidence="1">Extracellular matrix</location>
    </subcellularLocation>
</comment>
<feature type="domain" description="C1q" evidence="6">
    <location>
        <begin position="154"/>
        <end position="286"/>
    </location>
</feature>
<dbReference type="InterPro" id="IPR008983">
    <property type="entry name" value="Tumour_necrosis_fac-like_dom"/>
</dbReference>
<reference evidence="7 8" key="1">
    <citation type="submission" date="2020-06" db="EMBL/GenBank/DDBJ databases">
        <authorList>
            <consortium name="Wellcome Sanger Institute Data Sharing"/>
        </authorList>
    </citation>
    <scope>NUCLEOTIDE SEQUENCE [LARGE SCALE GENOMIC DNA]</scope>
</reference>
<reference evidence="7" key="2">
    <citation type="submission" date="2025-08" db="UniProtKB">
        <authorList>
            <consortium name="Ensembl"/>
        </authorList>
    </citation>
    <scope>IDENTIFICATION</scope>
</reference>
<proteinExistence type="predicted"/>